<sequence>MLIAKKLSHLLETMTPQERAEVETFAAFVIARRELHNLYVLTDDIPTQELMQLVTESGSFDWLDAKEEDVYSIEDSEHTS</sequence>
<proteinExistence type="predicted"/>
<name>A0A7G9ZC21_9EURY</name>
<evidence type="ECO:0008006" key="2">
    <source>
        <dbReference type="Google" id="ProtNLM"/>
    </source>
</evidence>
<accession>A0A7G9ZC21</accession>
<protein>
    <recommendedName>
        <fullName evidence="2">DUF2281 domain-containing protein</fullName>
    </recommendedName>
</protein>
<gene>
    <name evidence="1" type="ORF">OHAEDELL_00033</name>
</gene>
<dbReference type="EMBL" id="MT631702">
    <property type="protein sequence ID" value="QNO57805.1"/>
    <property type="molecule type" value="Genomic_DNA"/>
</dbReference>
<evidence type="ECO:0000313" key="1">
    <source>
        <dbReference type="EMBL" id="QNO57805.1"/>
    </source>
</evidence>
<reference evidence="1" key="1">
    <citation type="submission" date="2020-06" db="EMBL/GenBank/DDBJ databases">
        <title>Unique genomic features of the anaerobic methanotrophic archaea.</title>
        <authorList>
            <person name="Chadwick G.L."/>
            <person name="Skennerton C.T."/>
            <person name="Laso-Perez R."/>
            <person name="Leu A.O."/>
            <person name="Speth D.R."/>
            <person name="Yu H."/>
            <person name="Morgan-Lang C."/>
            <person name="Hatzenpichler R."/>
            <person name="Goudeau D."/>
            <person name="Malmstrom R."/>
            <person name="Brazelton W.J."/>
            <person name="Woyke T."/>
            <person name="Hallam S.J."/>
            <person name="Tyson G.W."/>
            <person name="Wegener G."/>
            <person name="Boetius A."/>
            <person name="Orphan V."/>
        </authorList>
    </citation>
    <scope>NUCLEOTIDE SEQUENCE</scope>
</reference>
<organism evidence="1">
    <name type="scientific">Candidatus Methanophaga sp. ANME-1 ERB7</name>
    <dbReference type="NCBI Taxonomy" id="2759913"/>
    <lineage>
        <taxon>Archaea</taxon>
        <taxon>Methanobacteriati</taxon>
        <taxon>Methanobacteriota</taxon>
        <taxon>Stenosarchaea group</taxon>
        <taxon>Methanomicrobia</taxon>
        <taxon>Candidatus Methanophagales</taxon>
        <taxon>Candidatus Methanophagaceae</taxon>
        <taxon>Candidatus Methanophaga</taxon>
    </lineage>
</organism>
<dbReference type="AlphaFoldDB" id="A0A7G9ZC21"/>